<dbReference type="Proteomes" id="UP000485058">
    <property type="component" value="Unassembled WGS sequence"/>
</dbReference>
<dbReference type="GO" id="GO:0005524">
    <property type="term" value="F:ATP binding"/>
    <property type="evidence" value="ECO:0007669"/>
    <property type="project" value="UniProtKB-UniRule"/>
</dbReference>
<dbReference type="InterPro" id="IPR051681">
    <property type="entry name" value="Ser/Thr_Kinases-Pseudokinases"/>
</dbReference>
<organism evidence="4 5">
    <name type="scientific">Haematococcus lacustris</name>
    <name type="common">Green alga</name>
    <name type="synonym">Haematococcus pluvialis</name>
    <dbReference type="NCBI Taxonomy" id="44745"/>
    <lineage>
        <taxon>Eukaryota</taxon>
        <taxon>Viridiplantae</taxon>
        <taxon>Chlorophyta</taxon>
        <taxon>core chlorophytes</taxon>
        <taxon>Chlorophyceae</taxon>
        <taxon>CS clade</taxon>
        <taxon>Chlamydomonadales</taxon>
        <taxon>Haematococcaceae</taxon>
        <taxon>Haematococcus</taxon>
    </lineage>
</organism>
<reference evidence="4 5" key="1">
    <citation type="submission" date="2020-02" db="EMBL/GenBank/DDBJ databases">
        <title>Draft genome sequence of Haematococcus lacustris strain NIES-144.</title>
        <authorList>
            <person name="Morimoto D."/>
            <person name="Nakagawa S."/>
            <person name="Yoshida T."/>
            <person name="Sawayama S."/>
        </authorList>
    </citation>
    <scope>NUCLEOTIDE SEQUENCE [LARGE SCALE GENOMIC DNA]</scope>
    <source>
        <strain evidence="4 5">NIES-144</strain>
    </source>
</reference>
<dbReference type="Gene3D" id="3.30.200.20">
    <property type="entry name" value="Phosphorylase Kinase, domain 1"/>
    <property type="match status" value="1"/>
</dbReference>
<dbReference type="InterPro" id="IPR011009">
    <property type="entry name" value="Kinase-like_dom_sf"/>
</dbReference>
<evidence type="ECO:0000256" key="1">
    <source>
        <dbReference type="PROSITE-ProRule" id="PRU10141"/>
    </source>
</evidence>
<dbReference type="SMART" id="SM00220">
    <property type="entry name" value="S_TKc"/>
    <property type="match status" value="1"/>
</dbReference>
<proteinExistence type="predicted"/>
<dbReference type="InterPro" id="IPR017441">
    <property type="entry name" value="Protein_kinase_ATP_BS"/>
</dbReference>
<feature type="domain" description="Protein kinase" evidence="3">
    <location>
        <begin position="406"/>
        <end position="608"/>
    </location>
</feature>
<keyword evidence="4" id="KW-0418">Kinase</keyword>
<evidence type="ECO:0000313" key="5">
    <source>
        <dbReference type="Proteomes" id="UP000485058"/>
    </source>
</evidence>
<dbReference type="EMBL" id="BLLF01000291">
    <property type="protein sequence ID" value="GFH10152.1"/>
    <property type="molecule type" value="Genomic_DNA"/>
</dbReference>
<gene>
    <name evidence="4" type="ORF">HaLaN_05417</name>
</gene>
<dbReference type="PANTHER" id="PTHR44329:SF214">
    <property type="entry name" value="PROTEIN KINASE DOMAIN-CONTAINING PROTEIN"/>
    <property type="match status" value="1"/>
</dbReference>
<keyword evidence="4" id="KW-0808">Transferase</keyword>
<dbReference type="PROSITE" id="PS00107">
    <property type="entry name" value="PROTEIN_KINASE_ATP"/>
    <property type="match status" value="1"/>
</dbReference>
<dbReference type="InterPro" id="IPR000719">
    <property type="entry name" value="Prot_kinase_dom"/>
</dbReference>
<dbReference type="PROSITE" id="PS00109">
    <property type="entry name" value="PROTEIN_KINASE_TYR"/>
    <property type="match status" value="1"/>
</dbReference>
<dbReference type="Gene3D" id="1.10.510.10">
    <property type="entry name" value="Transferase(Phosphotransferase) domain 1"/>
    <property type="match status" value="1"/>
</dbReference>
<dbReference type="Pfam" id="PF07714">
    <property type="entry name" value="PK_Tyr_Ser-Thr"/>
    <property type="match status" value="1"/>
</dbReference>
<name>A0A699Z3Y8_HAELA</name>
<feature type="compositionally biased region" description="Low complexity" evidence="2">
    <location>
        <begin position="351"/>
        <end position="371"/>
    </location>
</feature>
<keyword evidence="1" id="KW-0547">Nucleotide-binding</keyword>
<dbReference type="SUPFAM" id="SSF56112">
    <property type="entry name" value="Protein kinase-like (PK-like)"/>
    <property type="match status" value="1"/>
</dbReference>
<keyword evidence="5" id="KW-1185">Reference proteome</keyword>
<feature type="binding site" evidence="1">
    <location>
        <position position="433"/>
    </location>
    <ligand>
        <name>ATP</name>
        <dbReference type="ChEBI" id="CHEBI:30616"/>
    </ligand>
</feature>
<evidence type="ECO:0000256" key="2">
    <source>
        <dbReference type="SAM" id="MobiDB-lite"/>
    </source>
</evidence>
<feature type="compositionally biased region" description="Low complexity" evidence="2">
    <location>
        <begin position="323"/>
        <end position="341"/>
    </location>
</feature>
<accession>A0A699Z3Y8</accession>
<feature type="region of interest" description="Disordered" evidence="2">
    <location>
        <begin position="245"/>
        <end position="385"/>
    </location>
</feature>
<comment type="caution">
    <text evidence="4">The sequence shown here is derived from an EMBL/GenBank/DDBJ whole genome shotgun (WGS) entry which is preliminary data.</text>
</comment>
<dbReference type="AlphaFoldDB" id="A0A699Z3Y8"/>
<feature type="region of interest" description="Disordered" evidence="2">
    <location>
        <begin position="1"/>
        <end position="67"/>
    </location>
</feature>
<protein>
    <submittedName>
        <fullName evidence="4">Protein kinase domain-containing protein</fullName>
    </submittedName>
</protein>
<dbReference type="InterPro" id="IPR008266">
    <property type="entry name" value="Tyr_kinase_AS"/>
</dbReference>
<dbReference type="GO" id="GO:0004674">
    <property type="term" value="F:protein serine/threonine kinase activity"/>
    <property type="evidence" value="ECO:0007669"/>
    <property type="project" value="TreeGrafter"/>
</dbReference>
<dbReference type="PROSITE" id="PS50011">
    <property type="entry name" value="PROTEIN_KINASE_DOM"/>
    <property type="match status" value="1"/>
</dbReference>
<feature type="region of interest" description="Disordered" evidence="2">
    <location>
        <begin position="190"/>
        <end position="218"/>
    </location>
</feature>
<dbReference type="InterPro" id="IPR001245">
    <property type="entry name" value="Ser-Thr/Tyr_kinase_cat_dom"/>
</dbReference>
<feature type="compositionally biased region" description="Polar residues" evidence="2">
    <location>
        <begin position="245"/>
        <end position="264"/>
    </location>
</feature>
<evidence type="ECO:0000313" key="4">
    <source>
        <dbReference type="EMBL" id="GFH10152.1"/>
    </source>
</evidence>
<keyword evidence="1" id="KW-0067">ATP-binding</keyword>
<feature type="compositionally biased region" description="Low complexity" evidence="2">
    <location>
        <begin position="28"/>
        <end position="42"/>
    </location>
</feature>
<sequence length="608" mass="62394">MSRLGPRSQQRSGSWLAAGPQPQYQRFSNASSAASGAGPNNPTARGRGWQADGEGLLQGSLPPEGQQVWSRPLEYHHPCLHEAPAMAAQQHLPLSRAEPRTGAGSGVLCLSPAGMPHQHQGQEEHAAPALAGALDASAAASLGTMVAGPGSAGQTLQQARRSTVPKDEVQVPAPAPAQVLSVTDRGWGVDTAGVPAGEPPAASPPGWGSGVEATHATGGHLDTAGAEAAAEGGTWAACTQQQASGLHLTHQSTPAAMSPSQANGHSAAGAPGFLPPPPVVPSAANGMHGGGAEDRRNGAAHAPWDLARATSPAPFPPGTADVQAGQAPSACAAASSPTWAQPRAPTPNPTPVATIQPAAPTAPASWAEAPPAAAPWPRPSAEAVPEPVREIQQLISELRGDRGSELTILHPIGQGGFGTVYKGLWRNLEVAVKTVLFQDKATNGQSAAACHISPAADDAGDLATSALAQQHSQARAVLEAAVTSSIAHPNVVATYHYDIIPVRATEGAGLRGLNITHAAQVDWKLYLVQEFCDAGALSTAFDQRYFHSAAGLPYLEMVLCILQDIARGMAHIHSKSVIHGDLTPTNILLKHDMNRSRCAAVRVCWGAV</sequence>
<evidence type="ECO:0000259" key="3">
    <source>
        <dbReference type="PROSITE" id="PS50011"/>
    </source>
</evidence>
<dbReference type="PANTHER" id="PTHR44329">
    <property type="entry name" value="SERINE/THREONINE-PROTEIN KINASE TNNI3K-RELATED"/>
    <property type="match status" value="1"/>
</dbReference>